<evidence type="ECO:0000256" key="1">
    <source>
        <dbReference type="SAM" id="MobiDB-lite"/>
    </source>
</evidence>
<evidence type="ECO:0000313" key="3">
    <source>
        <dbReference type="EMBL" id="KAF7678934.1"/>
    </source>
</evidence>
<evidence type="ECO:0000256" key="2">
    <source>
        <dbReference type="SAM" id="SignalP"/>
    </source>
</evidence>
<dbReference type="RefSeq" id="XP_038789007.1">
    <property type="nucleotide sequence ID" value="XM_038927729.1"/>
</dbReference>
<reference evidence="3" key="1">
    <citation type="submission" date="2020-01" db="EMBL/GenBank/DDBJ databases">
        <authorList>
            <person name="Feng Z.H.Z."/>
        </authorList>
    </citation>
    <scope>NUCLEOTIDE SEQUENCE</scope>
    <source>
        <strain evidence="3">CBS107.38</strain>
    </source>
</reference>
<accession>A0A8H7BC80</accession>
<feature type="region of interest" description="Disordered" evidence="1">
    <location>
        <begin position="470"/>
        <end position="502"/>
    </location>
</feature>
<protein>
    <recommendedName>
        <fullName evidence="5">BTB domain-containing protein</fullName>
    </recommendedName>
</protein>
<organism evidence="3 4">
    <name type="scientific">Alternaria burnsii</name>
    <dbReference type="NCBI Taxonomy" id="1187904"/>
    <lineage>
        <taxon>Eukaryota</taxon>
        <taxon>Fungi</taxon>
        <taxon>Dikarya</taxon>
        <taxon>Ascomycota</taxon>
        <taxon>Pezizomycotina</taxon>
        <taxon>Dothideomycetes</taxon>
        <taxon>Pleosporomycetidae</taxon>
        <taxon>Pleosporales</taxon>
        <taxon>Pleosporineae</taxon>
        <taxon>Pleosporaceae</taxon>
        <taxon>Alternaria</taxon>
        <taxon>Alternaria sect. Alternaria</taxon>
    </lineage>
</organism>
<feature type="compositionally biased region" description="Polar residues" evidence="1">
    <location>
        <begin position="473"/>
        <end position="496"/>
    </location>
</feature>
<feature type="signal peptide" evidence="2">
    <location>
        <begin position="1"/>
        <end position="16"/>
    </location>
</feature>
<comment type="caution">
    <text evidence="3">The sequence shown here is derived from an EMBL/GenBank/DDBJ whole genome shotgun (WGS) entry which is preliminary data.</text>
</comment>
<evidence type="ECO:0008006" key="5">
    <source>
        <dbReference type="Google" id="ProtNLM"/>
    </source>
</evidence>
<evidence type="ECO:0000313" key="4">
    <source>
        <dbReference type="Proteomes" id="UP000596902"/>
    </source>
</evidence>
<feature type="chain" id="PRO_5034857047" description="BTB domain-containing protein" evidence="2">
    <location>
        <begin position="17"/>
        <end position="603"/>
    </location>
</feature>
<dbReference type="Proteomes" id="UP000596902">
    <property type="component" value="Unassembled WGS sequence"/>
</dbReference>
<proteinExistence type="predicted"/>
<keyword evidence="4" id="KW-1185">Reference proteome</keyword>
<dbReference type="GeneID" id="62200907"/>
<gene>
    <name evidence="3" type="ORF">GT037_002682</name>
</gene>
<keyword evidence="2" id="KW-0732">Signal</keyword>
<reference evidence="3" key="2">
    <citation type="submission" date="2020-08" db="EMBL/GenBank/DDBJ databases">
        <title>Draft Genome Sequence of Cumin Blight Pathogen Alternaria burnsii.</title>
        <authorList>
            <person name="Feng Z."/>
        </authorList>
    </citation>
    <scope>NUCLEOTIDE SEQUENCE</scope>
    <source>
        <strain evidence="3">CBS107.38</strain>
    </source>
</reference>
<name>A0A8H7BC80_9PLEO</name>
<dbReference type="EMBL" id="JAAABM010000003">
    <property type="protein sequence ID" value="KAF7678934.1"/>
    <property type="molecule type" value="Genomic_DNA"/>
</dbReference>
<dbReference type="AlphaFoldDB" id="A0A8H7BC80"/>
<sequence>MVLGVSIFKSVTFVLAGRTTLSEHCPTEHIDVTYAIAERSPYLQIYLPQHVRDDRPLLPIQLGDVDPAGFKLYIEWLTNGFVSCSTQRSMRLDSCIDLIYAHIVGSTFSQPHFQDYIIDTLASVLDPAQAFDQGVLELLFLEKHASSVLRQFITDKMFGHDRRMLGMMRNSVEDIVTAHSDVKGCEYHIHQDGVCYKQGKDEKGKDIAGDVEVPAKKWSVDDDPELNAMAAQYSGRNNMISAVTTGKTSHIPPKSTSMVNTKHRSFIDKHQDRNHTRASQSKRPSLHITLSSELHHQAHTVLPRSLLSPPLSLQALTANLDIDKPLPPTPSPHQPPLPLSFSFPEPTFRDMYTFDKGALPTPSTQDLVLECLGRLSPTLSRTFTQDPIKEDTTCSASYGVRPIDPPRNHTSSITSTESFFPAATQSLPSPPTSDDSATHSFSFEEDIPSSLRPGYTLHTHMSTKNLTLAPLTTPDSTIQSPRNSSSQNEQLHNTASCIPLLPDIETRTMIPRSTSPHTPIPPVQRPYHISATSPSLPHFRPLVKRKPAPSRGTDWLEQQYTLFALQGTQGFGLRKGEGKNVRKSRFMEILGSVGKMDGDSRKG</sequence>